<name>A0A450WJ60_9GAMM</name>
<feature type="domain" description="Beta-lactamase-related" evidence="2">
    <location>
        <begin position="48"/>
        <end position="390"/>
    </location>
</feature>
<evidence type="ECO:0000313" key="3">
    <source>
        <dbReference type="EMBL" id="VFK17048.1"/>
    </source>
</evidence>
<gene>
    <name evidence="3" type="ORF">BECKLPF1236B_GA0070989_110810</name>
</gene>
<dbReference type="SUPFAM" id="SSF56601">
    <property type="entry name" value="beta-lactamase/transpeptidase-like"/>
    <property type="match status" value="1"/>
</dbReference>
<protein>
    <submittedName>
        <fullName evidence="3">CubicO group peptidase, beta-lactamase class C family</fullName>
    </submittedName>
</protein>
<dbReference type="InterPro" id="IPR012338">
    <property type="entry name" value="Beta-lactam/transpept-like"/>
</dbReference>
<organism evidence="3">
    <name type="scientific">Candidatus Kentrum sp. LPFa</name>
    <dbReference type="NCBI Taxonomy" id="2126335"/>
    <lineage>
        <taxon>Bacteria</taxon>
        <taxon>Pseudomonadati</taxon>
        <taxon>Pseudomonadota</taxon>
        <taxon>Gammaproteobacteria</taxon>
        <taxon>Candidatus Kentrum</taxon>
    </lineage>
</organism>
<accession>A0A450WJ60</accession>
<keyword evidence="1" id="KW-0732">Signal</keyword>
<dbReference type="Pfam" id="PF00144">
    <property type="entry name" value="Beta-lactamase"/>
    <property type="match status" value="1"/>
</dbReference>
<dbReference type="PANTHER" id="PTHR46825">
    <property type="entry name" value="D-ALANYL-D-ALANINE-CARBOXYPEPTIDASE/ENDOPEPTIDASE AMPH"/>
    <property type="match status" value="1"/>
</dbReference>
<sequence>MKFNFFSSKTIVVSIGLVSLAIANLAWADDTRGVNSQTSQYVHGNKIDGIIETYYRANDLPGMSVAIIWKGEMIYRKGFGWADREEKEPARAETVYSIGSVSKPIGATLAVKLGNEGRLRDGATFSLDLSLPTSDYLTDIPNANGRGRVSLPTFHTHTVKQLLSHTGCVAGSSGKTTPGIVNRTTHYATAISAVQSIWDTGLVTKTAWVDDGPCAIGKTWSYSTPAFTFIAAALESATGRSIDRLLQEELLTPHSLSGIRIKYASPALTPDHDRATPYDKDNRKLDFEDDSWRALGGGMEAHALDLARFGWKLLDGEILSEDVRDNRLWRRVEITNTNSPGYALGWGVTTDAHGRRIAEHPGMATGGRALLHIYRDHGLVIAILANRKEHPVGDVHVLAGNIGDEILR</sequence>
<dbReference type="EMBL" id="CAADFK010000108">
    <property type="protein sequence ID" value="VFK17048.1"/>
    <property type="molecule type" value="Genomic_DNA"/>
</dbReference>
<reference evidence="3" key="1">
    <citation type="submission" date="2019-02" db="EMBL/GenBank/DDBJ databases">
        <authorList>
            <person name="Gruber-Vodicka R. H."/>
            <person name="Seah K. B. B."/>
        </authorList>
    </citation>
    <scope>NUCLEOTIDE SEQUENCE</scope>
    <source>
        <strain evidence="3">BECK_S313</strain>
    </source>
</reference>
<dbReference type="InterPro" id="IPR050491">
    <property type="entry name" value="AmpC-like"/>
</dbReference>
<evidence type="ECO:0000259" key="2">
    <source>
        <dbReference type="Pfam" id="PF00144"/>
    </source>
</evidence>
<feature type="signal peptide" evidence="1">
    <location>
        <begin position="1"/>
        <end position="28"/>
    </location>
</feature>
<dbReference type="Gene3D" id="3.40.710.10">
    <property type="entry name" value="DD-peptidase/beta-lactamase superfamily"/>
    <property type="match status" value="1"/>
</dbReference>
<proteinExistence type="predicted"/>
<dbReference type="InterPro" id="IPR001466">
    <property type="entry name" value="Beta-lactam-related"/>
</dbReference>
<dbReference type="PANTHER" id="PTHR46825:SF9">
    <property type="entry name" value="BETA-LACTAMASE-RELATED DOMAIN-CONTAINING PROTEIN"/>
    <property type="match status" value="1"/>
</dbReference>
<dbReference type="AlphaFoldDB" id="A0A450WJ60"/>
<feature type="chain" id="PRO_5018979831" evidence="1">
    <location>
        <begin position="29"/>
        <end position="408"/>
    </location>
</feature>
<evidence type="ECO:0000256" key="1">
    <source>
        <dbReference type="SAM" id="SignalP"/>
    </source>
</evidence>